<accession>A0A7I4XX48</accession>
<dbReference type="SUPFAM" id="SSF46689">
    <property type="entry name" value="Homeodomain-like"/>
    <property type="match status" value="1"/>
</dbReference>
<evidence type="ECO:0000256" key="1">
    <source>
        <dbReference type="ARBA" id="ARBA00004123"/>
    </source>
</evidence>
<dbReference type="PANTHER" id="PTHR46068:SF1">
    <property type="entry name" value="TRANSPOSASE IS30-LIKE HTH DOMAIN-CONTAINING PROTEIN"/>
    <property type="match status" value="1"/>
</dbReference>
<name>A0A7I4XX48_HAECO</name>
<dbReference type="AlphaFoldDB" id="A0A7I4XX48"/>
<dbReference type="InterPro" id="IPR036388">
    <property type="entry name" value="WH-like_DNA-bd_sf"/>
</dbReference>
<reference evidence="4" key="1">
    <citation type="submission" date="2020-12" db="UniProtKB">
        <authorList>
            <consortium name="WormBaseParasite"/>
        </authorList>
    </citation>
    <scope>IDENTIFICATION</scope>
    <source>
        <strain evidence="4">MHco3</strain>
    </source>
</reference>
<dbReference type="InterPro" id="IPR009057">
    <property type="entry name" value="Homeodomain-like_sf"/>
</dbReference>
<evidence type="ECO:0000313" key="3">
    <source>
        <dbReference type="Proteomes" id="UP000025227"/>
    </source>
</evidence>
<dbReference type="GO" id="GO:0005634">
    <property type="term" value="C:nucleus"/>
    <property type="evidence" value="ECO:0007669"/>
    <property type="project" value="UniProtKB-SubCell"/>
</dbReference>
<dbReference type="OrthoDB" id="5874359at2759"/>
<dbReference type="Pfam" id="PF13565">
    <property type="entry name" value="HTH_32"/>
    <property type="match status" value="1"/>
</dbReference>
<protein>
    <submittedName>
        <fullName evidence="4">HTH_Tnp_Tc3_2 domain-containing protein</fullName>
    </submittedName>
</protein>
<comment type="subcellular location">
    <subcellularLocation>
        <location evidence="1">Nucleus</location>
    </subcellularLocation>
</comment>
<evidence type="ECO:0000256" key="2">
    <source>
        <dbReference type="SAM" id="MobiDB-lite"/>
    </source>
</evidence>
<dbReference type="OMA" id="HYLTEEM"/>
<dbReference type="WBParaSite" id="HCON_00015460-00001">
    <property type="protein sequence ID" value="HCON_00015460-00001"/>
    <property type="gene ID" value="HCON_00015460"/>
</dbReference>
<feature type="region of interest" description="Disordered" evidence="2">
    <location>
        <begin position="110"/>
        <end position="136"/>
    </location>
</feature>
<dbReference type="Proteomes" id="UP000025227">
    <property type="component" value="Unplaced"/>
</dbReference>
<dbReference type="Gene3D" id="1.10.10.10">
    <property type="entry name" value="Winged helix-like DNA-binding domain superfamily/Winged helix DNA-binding domain"/>
    <property type="match status" value="1"/>
</dbReference>
<sequence length="136" mass="15693">MVASKERRASILHLHLAGCSAKTISKQLQIPLKTVYNNVNRYKATGTMEDKPRKGRPKSATTKKIVKIVREKIRRNPRRSERKMAFEVGISARSVGRIVTSHLRLRSHKIRKVLEKDNQRSEKTEEKRSGRRQPPS</sequence>
<proteinExistence type="predicted"/>
<dbReference type="PANTHER" id="PTHR46068">
    <property type="entry name" value="PROTEIN CBG27172"/>
    <property type="match status" value="1"/>
</dbReference>
<feature type="compositionally biased region" description="Basic and acidic residues" evidence="2">
    <location>
        <begin position="112"/>
        <end position="128"/>
    </location>
</feature>
<organism evidence="3 4">
    <name type="scientific">Haemonchus contortus</name>
    <name type="common">Barber pole worm</name>
    <dbReference type="NCBI Taxonomy" id="6289"/>
    <lineage>
        <taxon>Eukaryota</taxon>
        <taxon>Metazoa</taxon>
        <taxon>Ecdysozoa</taxon>
        <taxon>Nematoda</taxon>
        <taxon>Chromadorea</taxon>
        <taxon>Rhabditida</taxon>
        <taxon>Rhabditina</taxon>
        <taxon>Rhabditomorpha</taxon>
        <taxon>Strongyloidea</taxon>
        <taxon>Trichostrongylidae</taxon>
        <taxon>Haemonchus</taxon>
    </lineage>
</organism>
<keyword evidence="3" id="KW-1185">Reference proteome</keyword>
<evidence type="ECO:0000313" key="4">
    <source>
        <dbReference type="WBParaSite" id="HCON_00015460-00001"/>
    </source>
</evidence>